<reference evidence="1 2" key="1">
    <citation type="submission" date="2019-07" db="EMBL/GenBank/DDBJ databases">
        <title>WGS assembly of Gossypium tomentosum.</title>
        <authorList>
            <person name="Chen Z.J."/>
            <person name="Sreedasyam A."/>
            <person name="Ando A."/>
            <person name="Song Q."/>
            <person name="De L."/>
            <person name="Hulse-Kemp A."/>
            <person name="Ding M."/>
            <person name="Ye W."/>
            <person name="Kirkbride R."/>
            <person name="Jenkins J."/>
            <person name="Plott C."/>
            <person name="Lovell J."/>
            <person name="Lin Y.-M."/>
            <person name="Vaughn R."/>
            <person name="Liu B."/>
            <person name="Li W."/>
            <person name="Simpson S."/>
            <person name="Scheffler B."/>
            <person name="Saski C."/>
            <person name="Grover C."/>
            <person name="Hu G."/>
            <person name="Conover J."/>
            <person name="Carlson J."/>
            <person name="Shu S."/>
            <person name="Boston L."/>
            <person name="Williams M."/>
            <person name="Peterson D."/>
            <person name="Mcgee K."/>
            <person name="Jones D."/>
            <person name="Wendel J."/>
            <person name="Stelly D."/>
            <person name="Grimwood J."/>
            <person name="Schmutz J."/>
        </authorList>
    </citation>
    <scope>NUCLEOTIDE SEQUENCE [LARGE SCALE GENOMIC DNA]</scope>
    <source>
        <strain evidence="1">7179.01</strain>
    </source>
</reference>
<evidence type="ECO:0000313" key="1">
    <source>
        <dbReference type="EMBL" id="TYI40453.1"/>
    </source>
</evidence>
<dbReference type="AlphaFoldDB" id="A0A5D2RJ21"/>
<accession>A0A5D2RJ21</accession>
<evidence type="ECO:0000313" key="2">
    <source>
        <dbReference type="Proteomes" id="UP000322667"/>
    </source>
</evidence>
<dbReference type="EMBL" id="CM017611">
    <property type="protein sequence ID" value="TYI40453.1"/>
    <property type="molecule type" value="Genomic_DNA"/>
</dbReference>
<dbReference type="Proteomes" id="UP000322667">
    <property type="component" value="Chromosome A02"/>
</dbReference>
<sequence length="97" mass="11073">MYISGAKVHAPTANLRLSKKIQNPKIKSFHFLSLEPVAFSFPELFEHAPEFPHPGNDLHFLSTLLLQSHEQRCFLTLEYGESLFSGRNVSYLECPLL</sequence>
<proteinExistence type="predicted"/>
<organism evidence="1 2">
    <name type="scientific">Gossypium tomentosum</name>
    <name type="common">Hawaiian cotton</name>
    <name type="synonym">Gossypium sandvicense</name>
    <dbReference type="NCBI Taxonomy" id="34277"/>
    <lineage>
        <taxon>Eukaryota</taxon>
        <taxon>Viridiplantae</taxon>
        <taxon>Streptophyta</taxon>
        <taxon>Embryophyta</taxon>
        <taxon>Tracheophyta</taxon>
        <taxon>Spermatophyta</taxon>
        <taxon>Magnoliopsida</taxon>
        <taxon>eudicotyledons</taxon>
        <taxon>Gunneridae</taxon>
        <taxon>Pentapetalae</taxon>
        <taxon>rosids</taxon>
        <taxon>malvids</taxon>
        <taxon>Malvales</taxon>
        <taxon>Malvaceae</taxon>
        <taxon>Malvoideae</taxon>
        <taxon>Gossypium</taxon>
    </lineage>
</organism>
<protein>
    <submittedName>
        <fullName evidence="1">Uncharacterized protein</fullName>
    </submittedName>
</protein>
<gene>
    <name evidence="1" type="ORF">ES332_A02G163600v1</name>
</gene>
<name>A0A5D2RJ21_GOSTO</name>
<keyword evidence="2" id="KW-1185">Reference proteome</keyword>